<dbReference type="InterPro" id="IPR056670">
    <property type="entry name" value="DUF7768"/>
</dbReference>
<evidence type="ECO:0000313" key="3">
    <source>
        <dbReference type="EMBL" id="ANV98576.1"/>
    </source>
</evidence>
<dbReference type="STRING" id="222136.BBW65_05610"/>
<evidence type="ECO:0000313" key="2">
    <source>
        <dbReference type="EMBL" id="ANV98306.1"/>
    </source>
</evidence>
<dbReference type="RefSeq" id="WP_066340865.1">
    <property type="nucleotide sequence ID" value="NZ_CP016503.1"/>
</dbReference>
<keyword evidence="4" id="KW-1185">Reference proteome</keyword>
<dbReference type="OrthoDB" id="5361973at2"/>
<dbReference type="EMBL" id="CP016503">
    <property type="protein sequence ID" value="ANV98576.1"/>
    <property type="molecule type" value="Genomic_DNA"/>
</dbReference>
<sequence>MEEPKLICYVASPVKNILELENYTPKAWQRVMDMAESGCREVKERGYIPLSPVLLFAKVYCEEKQREEALKDGLALLAKCHCFYEVKSAYKSEGVAKEREVAIDLGLALLN</sequence>
<reference evidence="4" key="1">
    <citation type="submission" date="2016-07" db="EMBL/GenBank/DDBJ databases">
        <authorList>
            <person name="Florea S."/>
            <person name="Webb J.S."/>
            <person name="Jaromczyk J."/>
            <person name="Schardl C.L."/>
        </authorList>
    </citation>
    <scope>NUCLEOTIDE SEQUENCE [LARGE SCALE GENOMIC DNA]</scope>
    <source>
        <strain evidence="4">MIT 01-6242</strain>
    </source>
</reference>
<dbReference type="Proteomes" id="UP000092884">
    <property type="component" value="Chromosome"/>
</dbReference>
<name>A0A1B1U6D8_9HELI</name>
<protein>
    <recommendedName>
        <fullName evidence="1">DUF7768 domain-containing protein</fullName>
    </recommendedName>
</protein>
<dbReference type="Pfam" id="PF24963">
    <property type="entry name" value="DUF7768"/>
    <property type="match status" value="1"/>
</dbReference>
<dbReference type="AlphaFoldDB" id="A0A1B1U6D8"/>
<accession>A0A1B1U6D8</accession>
<feature type="domain" description="DUF7768" evidence="1">
    <location>
        <begin position="9"/>
        <end position="107"/>
    </location>
</feature>
<proteinExistence type="predicted"/>
<dbReference type="KEGG" id="het:BBW65_07105"/>
<dbReference type="Gene3D" id="3.40.50.10400">
    <property type="entry name" value="Hypothetical protein PA1492"/>
    <property type="match status" value="1"/>
</dbReference>
<organism evidence="2 4">
    <name type="scientific">Helicobacter enhydrae</name>
    <dbReference type="NCBI Taxonomy" id="222136"/>
    <lineage>
        <taxon>Bacteria</taxon>
        <taxon>Pseudomonadati</taxon>
        <taxon>Campylobacterota</taxon>
        <taxon>Epsilonproteobacteria</taxon>
        <taxon>Campylobacterales</taxon>
        <taxon>Helicobacteraceae</taxon>
        <taxon>Helicobacter</taxon>
    </lineage>
</organism>
<reference evidence="2" key="2">
    <citation type="submission" date="2016-07" db="EMBL/GenBank/DDBJ databases">
        <authorList>
            <person name="Mannion A."/>
            <person name="Shen Z."/>
            <person name="Fox J.G."/>
        </authorList>
    </citation>
    <scope>NUCLEOTIDE SEQUENCE</scope>
    <source>
        <strain evidence="2">MIT 01-6242</strain>
    </source>
</reference>
<gene>
    <name evidence="2" type="ORF">BBW65_05610</name>
    <name evidence="3" type="ORF">BBW65_07105</name>
</gene>
<dbReference type="EMBL" id="CP016503">
    <property type="protein sequence ID" value="ANV98306.1"/>
    <property type="molecule type" value="Genomic_DNA"/>
</dbReference>
<dbReference type="KEGG" id="het:BBW65_05610"/>
<evidence type="ECO:0000259" key="1">
    <source>
        <dbReference type="Pfam" id="PF24963"/>
    </source>
</evidence>
<evidence type="ECO:0000313" key="4">
    <source>
        <dbReference type="Proteomes" id="UP000092884"/>
    </source>
</evidence>